<dbReference type="Proteomes" id="UP001165065">
    <property type="component" value="Unassembled WGS sequence"/>
</dbReference>
<accession>A0A9W7GFA0</accession>
<evidence type="ECO:0000256" key="1">
    <source>
        <dbReference type="SAM" id="MobiDB-lite"/>
    </source>
</evidence>
<evidence type="ECO:0000313" key="2">
    <source>
        <dbReference type="EMBL" id="GMI44941.1"/>
    </source>
</evidence>
<organism evidence="2 3">
    <name type="scientific">Triparma columacea</name>
    <dbReference type="NCBI Taxonomy" id="722753"/>
    <lineage>
        <taxon>Eukaryota</taxon>
        <taxon>Sar</taxon>
        <taxon>Stramenopiles</taxon>
        <taxon>Ochrophyta</taxon>
        <taxon>Bolidophyceae</taxon>
        <taxon>Parmales</taxon>
        <taxon>Triparmaceae</taxon>
        <taxon>Triparma</taxon>
    </lineage>
</organism>
<feature type="compositionally biased region" description="Pro residues" evidence="1">
    <location>
        <begin position="214"/>
        <end position="230"/>
    </location>
</feature>
<feature type="region of interest" description="Disordered" evidence="1">
    <location>
        <begin position="291"/>
        <end position="324"/>
    </location>
</feature>
<dbReference type="EMBL" id="BRYA01000233">
    <property type="protein sequence ID" value="GMI44941.1"/>
    <property type="molecule type" value="Genomic_DNA"/>
</dbReference>
<feature type="compositionally biased region" description="Polar residues" evidence="1">
    <location>
        <begin position="303"/>
        <end position="324"/>
    </location>
</feature>
<name>A0A9W7GFA0_9STRA</name>
<dbReference type="AlphaFoldDB" id="A0A9W7GFA0"/>
<feature type="region of interest" description="Disordered" evidence="1">
    <location>
        <begin position="24"/>
        <end position="78"/>
    </location>
</feature>
<proteinExistence type="predicted"/>
<protein>
    <submittedName>
        <fullName evidence="2">Uncharacterized protein</fullName>
    </submittedName>
</protein>
<sequence>MKGKRHLNHKSRDGNFKEGVLQSHFENVSGLGTQNSQPPSKRRASGASVNCSLSGLPETKSISSGESSKKRRREKDGEGLDADFKLINSESRLDSKGEVFKPLPVTPFTILLYNEDAFFSVLEFFVHPNAFRSPSVSDVGVGGGFGLRPTSGGFSGSGSSRSLLSSRRSNLKDIASLFRVSRVFREKMGEKRLWGKMWESISCCNGRSSTLPRLLPPPPLCLRPPSPPRNAPASHGEPPSTPTRSTPIPSKVEFQGAGIEINSLVSFVSLGIKHIGSEGELVKIRERSTGKHFAMKKTKGKTKSSLVGSGSETSMNEPSLSRAS</sequence>
<keyword evidence="3" id="KW-1185">Reference proteome</keyword>
<evidence type="ECO:0000313" key="3">
    <source>
        <dbReference type="Proteomes" id="UP001165065"/>
    </source>
</evidence>
<comment type="caution">
    <text evidence="2">The sequence shown here is derived from an EMBL/GenBank/DDBJ whole genome shotgun (WGS) entry which is preliminary data.</text>
</comment>
<feature type="compositionally biased region" description="Basic residues" evidence="1">
    <location>
        <begin position="293"/>
        <end position="302"/>
    </location>
</feature>
<gene>
    <name evidence="2" type="ORF">TrCOL_g8714</name>
</gene>
<reference evidence="3" key="1">
    <citation type="journal article" date="2023" name="Commun. Biol.">
        <title>Genome analysis of Parmales, the sister group of diatoms, reveals the evolutionary specialization of diatoms from phago-mixotrophs to photoautotrophs.</title>
        <authorList>
            <person name="Ban H."/>
            <person name="Sato S."/>
            <person name="Yoshikawa S."/>
            <person name="Yamada K."/>
            <person name="Nakamura Y."/>
            <person name="Ichinomiya M."/>
            <person name="Sato N."/>
            <person name="Blanc-Mathieu R."/>
            <person name="Endo H."/>
            <person name="Kuwata A."/>
            <person name="Ogata H."/>
        </authorList>
    </citation>
    <scope>NUCLEOTIDE SEQUENCE [LARGE SCALE GENOMIC DNA]</scope>
</reference>
<feature type="compositionally biased region" description="Polar residues" evidence="1">
    <location>
        <begin position="24"/>
        <end position="39"/>
    </location>
</feature>
<feature type="region of interest" description="Disordered" evidence="1">
    <location>
        <begin position="214"/>
        <end position="250"/>
    </location>
</feature>